<sequence length="145" mass="14994">MNFAAMVLSVGVAGAILAYNMQGPAIAANETLVAAMRPSVEITGSIGATAAPANAIRLIDLRSGATCKMARPETGESFTRVPLGPECAKAPQLAGVAYWRTTQEGSLIMADRGGQTVLEFVPGDGVLYESVFPSNELITIVPARG</sequence>
<keyword evidence="1" id="KW-0732">Signal</keyword>
<evidence type="ECO:0000313" key="2">
    <source>
        <dbReference type="EMBL" id="MFD2236429.1"/>
    </source>
</evidence>
<comment type="caution">
    <text evidence="2">The sequence shown here is derived from an EMBL/GenBank/DDBJ whole genome shotgun (WGS) entry which is preliminary data.</text>
</comment>
<keyword evidence="3" id="KW-1185">Reference proteome</keyword>
<dbReference type="RefSeq" id="WP_209735636.1">
    <property type="nucleotide sequence ID" value="NZ_CP072611.1"/>
</dbReference>
<dbReference type="EMBL" id="JBHUIJ010000002">
    <property type="protein sequence ID" value="MFD2236429.1"/>
    <property type="molecule type" value="Genomic_DNA"/>
</dbReference>
<proteinExistence type="predicted"/>
<accession>A0ABW5CGN2</accession>
<evidence type="ECO:0008006" key="4">
    <source>
        <dbReference type="Google" id="ProtNLM"/>
    </source>
</evidence>
<protein>
    <recommendedName>
        <fullName evidence="4">Alkaline proteinase inhibitor/ Outer membrane lipoprotein Omp19 domain-containing protein</fullName>
    </recommendedName>
</protein>
<organism evidence="2 3">
    <name type="scientific">Aureimonas populi</name>
    <dbReference type="NCBI Taxonomy" id="1701758"/>
    <lineage>
        <taxon>Bacteria</taxon>
        <taxon>Pseudomonadati</taxon>
        <taxon>Pseudomonadota</taxon>
        <taxon>Alphaproteobacteria</taxon>
        <taxon>Hyphomicrobiales</taxon>
        <taxon>Aurantimonadaceae</taxon>
        <taxon>Aureimonas</taxon>
    </lineage>
</organism>
<name>A0ABW5CGN2_9HYPH</name>
<reference evidence="3" key="1">
    <citation type="journal article" date="2019" name="Int. J. Syst. Evol. Microbiol.">
        <title>The Global Catalogue of Microorganisms (GCM) 10K type strain sequencing project: providing services to taxonomists for standard genome sequencing and annotation.</title>
        <authorList>
            <consortium name="The Broad Institute Genomics Platform"/>
            <consortium name="The Broad Institute Genome Sequencing Center for Infectious Disease"/>
            <person name="Wu L."/>
            <person name="Ma J."/>
        </authorList>
    </citation>
    <scope>NUCLEOTIDE SEQUENCE [LARGE SCALE GENOMIC DNA]</scope>
    <source>
        <strain evidence="3">ZS-35-S2</strain>
    </source>
</reference>
<gene>
    <name evidence="2" type="ORF">ACFSKQ_02985</name>
</gene>
<dbReference type="SUPFAM" id="SSF50882">
    <property type="entry name" value="beta-Barrel protease inhibitors"/>
    <property type="match status" value="1"/>
</dbReference>
<dbReference type="Proteomes" id="UP001597371">
    <property type="component" value="Unassembled WGS sequence"/>
</dbReference>
<feature type="chain" id="PRO_5046991336" description="Alkaline proteinase inhibitor/ Outer membrane lipoprotein Omp19 domain-containing protein" evidence="1">
    <location>
        <begin position="28"/>
        <end position="145"/>
    </location>
</feature>
<evidence type="ECO:0000256" key="1">
    <source>
        <dbReference type="SAM" id="SignalP"/>
    </source>
</evidence>
<dbReference type="InterPro" id="IPR016085">
    <property type="entry name" value="Protease_inh_B-barrel_dom"/>
</dbReference>
<evidence type="ECO:0000313" key="3">
    <source>
        <dbReference type="Proteomes" id="UP001597371"/>
    </source>
</evidence>
<feature type="signal peptide" evidence="1">
    <location>
        <begin position="1"/>
        <end position="27"/>
    </location>
</feature>